<gene>
    <name evidence="5" type="ORF">ABDJ85_04805</name>
</gene>
<feature type="transmembrane region" description="Helical" evidence="3">
    <location>
        <begin position="59"/>
        <end position="78"/>
    </location>
</feature>
<dbReference type="NCBIfam" id="TIGR00254">
    <property type="entry name" value="GGDEF"/>
    <property type="match status" value="1"/>
</dbReference>
<dbReference type="PANTHER" id="PTHR45138:SF24">
    <property type="entry name" value="DIGUANYLATE CYCLASE DGCC-RELATED"/>
    <property type="match status" value="1"/>
</dbReference>
<dbReference type="InterPro" id="IPR050469">
    <property type="entry name" value="Diguanylate_Cyclase"/>
</dbReference>
<dbReference type="GO" id="GO:0052621">
    <property type="term" value="F:diguanylate cyclase activity"/>
    <property type="evidence" value="ECO:0007669"/>
    <property type="project" value="UniProtKB-EC"/>
</dbReference>
<keyword evidence="3" id="KW-0472">Membrane</keyword>
<keyword evidence="2" id="KW-0175">Coiled coil</keyword>
<reference evidence="5 6" key="1">
    <citation type="submission" date="2024-05" db="EMBL/GenBank/DDBJ databases">
        <title>Roseateles sp. DJS-2-20 16S ribosomal RNA gene Genome sequencing and assembly.</title>
        <authorList>
            <person name="Woo H."/>
        </authorList>
    </citation>
    <scope>NUCLEOTIDE SEQUENCE [LARGE SCALE GENOMIC DNA]</scope>
    <source>
        <strain evidence="5 6">DJS-2-20</strain>
    </source>
</reference>
<keyword evidence="5" id="KW-0808">Transferase</keyword>
<dbReference type="InterPro" id="IPR000160">
    <property type="entry name" value="GGDEF_dom"/>
</dbReference>
<dbReference type="Pfam" id="PF00990">
    <property type="entry name" value="GGDEF"/>
    <property type="match status" value="1"/>
</dbReference>
<evidence type="ECO:0000313" key="5">
    <source>
        <dbReference type="EMBL" id="MEO3690778.1"/>
    </source>
</evidence>
<dbReference type="SUPFAM" id="SSF55073">
    <property type="entry name" value="Nucleotide cyclase"/>
    <property type="match status" value="1"/>
</dbReference>
<comment type="caution">
    <text evidence="5">The sequence shown here is derived from an EMBL/GenBank/DDBJ whole genome shotgun (WGS) entry which is preliminary data.</text>
</comment>
<evidence type="ECO:0000259" key="4">
    <source>
        <dbReference type="PROSITE" id="PS50887"/>
    </source>
</evidence>
<dbReference type="RefSeq" id="WP_347703600.1">
    <property type="nucleotide sequence ID" value="NZ_JBDPZD010000001.1"/>
</dbReference>
<name>A0ABV0FZS4_9BURK</name>
<dbReference type="PANTHER" id="PTHR45138">
    <property type="entry name" value="REGULATORY COMPONENTS OF SENSORY TRANSDUCTION SYSTEM"/>
    <property type="match status" value="1"/>
</dbReference>
<protein>
    <recommendedName>
        <fullName evidence="1">diguanylate cyclase</fullName>
        <ecNumber evidence="1">2.7.7.65</ecNumber>
    </recommendedName>
</protein>
<keyword evidence="3" id="KW-1133">Transmembrane helix</keyword>
<accession>A0ABV0FZS4</accession>
<dbReference type="EC" id="2.7.7.65" evidence="1"/>
<keyword evidence="6" id="KW-1185">Reference proteome</keyword>
<dbReference type="Gene3D" id="3.30.70.270">
    <property type="match status" value="1"/>
</dbReference>
<feature type="transmembrane region" description="Helical" evidence="3">
    <location>
        <begin position="29"/>
        <end position="47"/>
    </location>
</feature>
<dbReference type="CDD" id="cd01949">
    <property type="entry name" value="GGDEF"/>
    <property type="match status" value="1"/>
</dbReference>
<keyword evidence="3" id="KW-0812">Transmembrane</keyword>
<sequence length="344" mass="37175">MSQSTTTLSALEDEDNGNARRLSSLRLRISLAVPAVVFAVVLAFEALQLGSLSSALGEHFGLVVGLTGVLSAALLALLEHLLLRPLRQLARGIEALETGPVPLVQLGAPTDPLAHSLTTEMDRIRHAMQRAQDSIYTQDQDVRRLQRELDHQREALDSANAQLAAQNRELASLSRNDNLTGLLNRTAFEEALRREFKRAQRQRGLLSLAVLDLDDFKRFNQAHGAQTGDAALKRVALLLAERFKRDTDIVARLSGEEFVVLLPGCSVSAAQGVLESVRSDVRSLRLADGSGADETAGAELTVSVGLAAMSPSRPYLSAQAFLQAADEALYMAKHAGRDRLSMAA</sequence>
<dbReference type="EMBL" id="JBDPZD010000001">
    <property type="protein sequence ID" value="MEO3690778.1"/>
    <property type="molecule type" value="Genomic_DNA"/>
</dbReference>
<dbReference type="InterPro" id="IPR043128">
    <property type="entry name" value="Rev_trsase/Diguanyl_cyclase"/>
</dbReference>
<dbReference type="PROSITE" id="PS50887">
    <property type="entry name" value="GGDEF"/>
    <property type="match status" value="1"/>
</dbReference>
<keyword evidence="5" id="KW-0548">Nucleotidyltransferase</keyword>
<dbReference type="Proteomes" id="UP001495147">
    <property type="component" value="Unassembled WGS sequence"/>
</dbReference>
<feature type="coiled-coil region" evidence="2">
    <location>
        <begin position="142"/>
        <end position="176"/>
    </location>
</feature>
<evidence type="ECO:0000256" key="2">
    <source>
        <dbReference type="SAM" id="Coils"/>
    </source>
</evidence>
<evidence type="ECO:0000256" key="1">
    <source>
        <dbReference type="ARBA" id="ARBA00012528"/>
    </source>
</evidence>
<proteinExistence type="predicted"/>
<evidence type="ECO:0000256" key="3">
    <source>
        <dbReference type="SAM" id="Phobius"/>
    </source>
</evidence>
<feature type="domain" description="GGDEF" evidence="4">
    <location>
        <begin position="204"/>
        <end position="344"/>
    </location>
</feature>
<dbReference type="SMART" id="SM00267">
    <property type="entry name" value="GGDEF"/>
    <property type="match status" value="1"/>
</dbReference>
<organism evidence="5 6">
    <name type="scientific">Roseateles paludis</name>
    <dbReference type="NCBI Taxonomy" id="3145238"/>
    <lineage>
        <taxon>Bacteria</taxon>
        <taxon>Pseudomonadati</taxon>
        <taxon>Pseudomonadota</taxon>
        <taxon>Betaproteobacteria</taxon>
        <taxon>Burkholderiales</taxon>
        <taxon>Sphaerotilaceae</taxon>
        <taxon>Roseateles</taxon>
    </lineage>
</organism>
<dbReference type="InterPro" id="IPR029787">
    <property type="entry name" value="Nucleotide_cyclase"/>
</dbReference>
<evidence type="ECO:0000313" key="6">
    <source>
        <dbReference type="Proteomes" id="UP001495147"/>
    </source>
</evidence>